<reference evidence="2" key="2">
    <citation type="submission" date="2020-09" db="EMBL/GenBank/DDBJ databases">
        <authorList>
            <person name="Sun Q."/>
            <person name="Zhou Y."/>
        </authorList>
    </citation>
    <scope>NUCLEOTIDE SEQUENCE</scope>
    <source>
        <strain evidence="2">CGMCC 1.12919</strain>
    </source>
</reference>
<keyword evidence="3" id="KW-1185">Reference proteome</keyword>
<dbReference type="EMBL" id="BMGG01000007">
    <property type="protein sequence ID" value="GGC76028.1"/>
    <property type="molecule type" value="Genomic_DNA"/>
</dbReference>
<proteinExistence type="predicted"/>
<dbReference type="AlphaFoldDB" id="A0A916XIM8"/>
<feature type="transmembrane region" description="Helical" evidence="1">
    <location>
        <begin position="64"/>
        <end position="85"/>
    </location>
</feature>
<keyword evidence="1" id="KW-0812">Transmembrane</keyword>
<reference evidence="2" key="1">
    <citation type="journal article" date="2014" name="Int. J. Syst. Evol. Microbiol.">
        <title>Complete genome sequence of Corynebacterium casei LMG S-19264T (=DSM 44701T), isolated from a smear-ripened cheese.</title>
        <authorList>
            <consortium name="US DOE Joint Genome Institute (JGI-PGF)"/>
            <person name="Walter F."/>
            <person name="Albersmeier A."/>
            <person name="Kalinowski J."/>
            <person name="Ruckert C."/>
        </authorList>
    </citation>
    <scope>NUCLEOTIDE SEQUENCE</scope>
    <source>
        <strain evidence="2">CGMCC 1.12919</strain>
    </source>
</reference>
<comment type="caution">
    <text evidence="2">The sequence shown here is derived from an EMBL/GenBank/DDBJ whole genome shotgun (WGS) entry which is preliminary data.</text>
</comment>
<evidence type="ECO:0000313" key="2">
    <source>
        <dbReference type="EMBL" id="GGC76028.1"/>
    </source>
</evidence>
<dbReference type="Pfam" id="PF10002">
    <property type="entry name" value="DUF2243"/>
    <property type="match status" value="1"/>
</dbReference>
<dbReference type="Proteomes" id="UP000637002">
    <property type="component" value="Unassembled WGS sequence"/>
</dbReference>
<evidence type="ECO:0000256" key="1">
    <source>
        <dbReference type="SAM" id="Phobius"/>
    </source>
</evidence>
<protein>
    <recommendedName>
        <fullName evidence="4">DUF2243 domain-containing protein</fullName>
    </recommendedName>
</protein>
<sequence>MFVVIGLFILWRFAHRQHLVWSTKLLIGSVLLGFGTFNTVEGIVDHQILGVHHVNEQVSEAARFAWDMAFLAWGAVMIADGWLIMQRGKRDMASMAS</sequence>
<organism evidence="2 3">
    <name type="scientific">Chelatococcus reniformis</name>
    <dbReference type="NCBI Taxonomy" id="1494448"/>
    <lineage>
        <taxon>Bacteria</taxon>
        <taxon>Pseudomonadati</taxon>
        <taxon>Pseudomonadota</taxon>
        <taxon>Alphaproteobacteria</taxon>
        <taxon>Hyphomicrobiales</taxon>
        <taxon>Chelatococcaceae</taxon>
        <taxon>Chelatococcus</taxon>
    </lineage>
</organism>
<accession>A0A916XIM8</accession>
<gene>
    <name evidence="2" type="ORF">GCM10010994_38020</name>
</gene>
<evidence type="ECO:0000313" key="3">
    <source>
        <dbReference type="Proteomes" id="UP000637002"/>
    </source>
</evidence>
<name>A0A916XIM8_9HYPH</name>
<evidence type="ECO:0008006" key="4">
    <source>
        <dbReference type="Google" id="ProtNLM"/>
    </source>
</evidence>
<dbReference type="InterPro" id="IPR018719">
    <property type="entry name" value="DUF2243_membrane"/>
</dbReference>
<keyword evidence="1" id="KW-1133">Transmembrane helix</keyword>
<keyword evidence="1" id="KW-0472">Membrane</keyword>